<gene>
    <name evidence="1" type="ORF">Q604_UNBC06976G0001</name>
</gene>
<evidence type="ECO:0000313" key="1">
    <source>
        <dbReference type="EMBL" id="ETJ39044.1"/>
    </source>
</evidence>
<organism evidence="1">
    <name type="scientific">human gut metagenome</name>
    <dbReference type="NCBI Taxonomy" id="408170"/>
    <lineage>
        <taxon>unclassified sequences</taxon>
        <taxon>metagenomes</taxon>
        <taxon>organismal metagenomes</taxon>
    </lineage>
</organism>
<reference evidence="1" key="1">
    <citation type="submission" date="2013-12" db="EMBL/GenBank/DDBJ databases">
        <title>A Varibaculum cambriense genome reconstructed from a premature infant gut community with otherwise low bacterial novelty that shifts toward anaerobic metabolism during the third week of life.</title>
        <authorList>
            <person name="Brown C.T."/>
            <person name="Sharon I."/>
            <person name="Thomas B.C."/>
            <person name="Castelle C.J."/>
            <person name="Morowitz M.J."/>
            <person name="Banfield J.F."/>
        </authorList>
    </citation>
    <scope>NUCLEOTIDE SEQUENCE</scope>
</reference>
<sequence length="24" mass="2770">MRVWAFRPHKGSLQSLLRGMGIDN</sequence>
<comment type="caution">
    <text evidence="1">The sequence shown here is derived from an EMBL/GenBank/DDBJ whole genome shotgun (WGS) entry which is preliminary data.</text>
</comment>
<dbReference type="AlphaFoldDB" id="W1YD04"/>
<feature type="non-terminal residue" evidence="1">
    <location>
        <position position="24"/>
    </location>
</feature>
<protein>
    <submittedName>
        <fullName evidence="1">Uncharacterized protein</fullName>
    </submittedName>
</protein>
<proteinExistence type="predicted"/>
<name>W1YD04_9ZZZZ</name>
<accession>W1YD04</accession>
<dbReference type="EMBL" id="AZMM01006976">
    <property type="protein sequence ID" value="ETJ39044.1"/>
    <property type="molecule type" value="Genomic_DNA"/>
</dbReference>